<dbReference type="PRINTS" id="PR00778">
    <property type="entry name" value="HTHARSR"/>
</dbReference>
<keyword evidence="3" id="KW-0804">Transcription</keyword>
<dbReference type="STRING" id="36849.OXPF_27430"/>
<dbReference type="Pfam" id="PF01022">
    <property type="entry name" value="HTH_5"/>
    <property type="match status" value="1"/>
</dbReference>
<dbReference type="InterPro" id="IPR036388">
    <property type="entry name" value="WH-like_DNA-bd_sf"/>
</dbReference>
<dbReference type="CDD" id="cd00090">
    <property type="entry name" value="HTH_ARSR"/>
    <property type="match status" value="1"/>
</dbReference>
<dbReference type="PANTHER" id="PTHR43132">
    <property type="entry name" value="ARSENICAL RESISTANCE OPERON REPRESSOR ARSR-RELATED"/>
    <property type="match status" value="1"/>
</dbReference>
<dbReference type="InterPro" id="IPR051011">
    <property type="entry name" value="Metal_resp_trans_reg"/>
</dbReference>
<dbReference type="Gene3D" id="1.10.10.10">
    <property type="entry name" value="Winged helix-like DNA-binding domain superfamily/Winged helix DNA-binding domain"/>
    <property type="match status" value="1"/>
</dbReference>
<evidence type="ECO:0000256" key="3">
    <source>
        <dbReference type="ARBA" id="ARBA00023163"/>
    </source>
</evidence>
<dbReference type="GO" id="GO:0003700">
    <property type="term" value="F:DNA-binding transcription factor activity"/>
    <property type="evidence" value="ECO:0007669"/>
    <property type="project" value="InterPro"/>
</dbReference>
<dbReference type="InterPro" id="IPR011991">
    <property type="entry name" value="ArsR-like_HTH"/>
</dbReference>
<dbReference type="SMART" id="SM00418">
    <property type="entry name" value="HTH_ARSR"/>
    <property type="match status" value="1"/>
</dbReference>
<dbReference type="Proteomes" id="UP000050326">
    <property type="component" value="Unassembled WGS sequence"/>
</dbReference>
<gene>
    <name evidence="5" type="ORF">OXPF_27430</name>
</gene>
<dbReference type="EMBL" id="LKET01000039">
    <property type="protein sequence ID" value="KPU43302.1"/>
    <property type="molecule type" value="Genomic_DNA"/>
</dbReference>
<comment type="caution">
    <text evidence="5">The sequence shown here is derived from an EMBL/GenBank/DDBJ whole genome shotgun (WGS) entry which is preliminary data.</text>
</comment>
<dbReference type="NCBIfam" id="NF033788">
    <property type="entry name" value="HTH_metalloreg"/>
    <property type="match status" value="1"/>
</dbReference>
<dbReference type="OrthoDB" id="9794330at2"/>
<feature type="domain" description="HTH arsR-type" evidence="4">
    <location>
        <begin position="29"/>
        <end position="123"/>
    </location>
</feature>
<dbReference type="PANTHER" id="PTHR43132:SF6">
    <property type="entry name" value="HTH-TYPE TRANSCRIPTIONAL REPRESSOR CZRA"/>
    <property type="match status" value="1"/>
</dbReference>
<keyword evidence="1" id="KW-0805">Transcription regulation</keyword>
<keyword evidence="2" id="KW-0238">DNA-binding</keyword>
<organism evidence="5 6">
    <name type="scientific">Oxobacter pfennigii</name>
    <dbReference type="NCBI Taxonomy" id="36849"/>
    <lineage>
        <taxon>Bacteria</taxon>
        <taxon>Bacillati</taxon>
        <taxon>Bacillota</taxon>
        <taxon>Clostridia</taxon>
        <taxon>Eubacteriales</taxon>
        <taxon>Clostridiaceae</taxon>
        <taxon>Oxobacter</taxon>
    </lineage>
</organism>
<dbReference type="InterPro" id="IPR036390">
    <property type="entry name" value="WH_DNA-bd_sf"/>
</dbReference>
<protein>
    <recommendedName>
        <fullName evidence="4">HTH arsR-type domain-containing protein</fullName>
    </recommendedName>
</protein>
<dbReference type="GO" id="GO:0003677">
    <property type="term" value="F:DNA binding"/>
    <property type="evidence" value="ECO:0007669"/>
    <property type="project" value="UniProtKB-KW"/>
</dbReference>
<sequence length="123" mass="14311">MAKELEHIDNCNCNIIHEDVVNEVRENMLEDNLAYALAELFKVFGDLTRVRILYALFQTEMCVCDIAALLGMNQSAISHQLKVLRQTRLIKYRKEGKVVYYSLDDEHIQQIFDQGLIHVKEIV</sequence>
<evidence type="ECO:0000256" key="1">
    <source>
        <dbReference type="ARBA" id="ARBA00023015"/>
    </source>
</evidence>
<dbReference type="InterPro" id="IPR001845">
    <property type="entry name" value="HTH_ArsR_DNA-bd_dom"/>
</dbReference>
<dbReference type="PROSITE" id="PS50987">
    <property type="entry name" value="HTH_ARSR_2"/>
    <property type="match status" value="1"/>
</dbReference>
<name>A0A0P8W3Z2_9CLOT</name>
<dbReference type="PATRIC" id="fig|36849.3.peg.2898"/>
<evidence type="ECO:0000256" key="2">
    <source>
        <dbReference type="ARBA" id="ARBA00023125"/>
    </source>
</evidence>
<dbReference type="RefSeq" id="WP_054875760.1">
    <property type="nucleotide sequence ID" value="NZ_LKET01000039.1"/>
</dbReference>
<proteinExistence type="predicted"/>
<evidence type="ECO:0000259" key="4">
    <source>
        <dbReference type="PROSITE" id="PS50987"/>
    </source>
</evidence>
<dbReference type="AlphaFoldDB" id="A0A0P8W3Z2"/>
<keyword evidence="6" id="KW-1185">Reference proteome</keyword>
<evidence type="ECO:0000313" key="5">
    <source>
        <dbReference type="EMBL" id="KPU43302.1"/>
    </source>
</evidence>
<accession>A0A0P8W3Z2</accession>
<reference evidence="5 6" key="1">
    <citation type="submission" date="2015-09" db="EMBL/GenBank/DDBJ databases">
        <title>Genome sequence of Oxobacter pfennigii DSM 3222.</title>
        <authorList>
            <person name="Poehlein A."/>
            <person name="Bengelsdorf F.R."/>
            <person name="Schiel-Bengelsdorf B."/>
            <person name="Duerre P."/>
            <person name="Daniel R."/>
        </authorList>
    </citation>
    <scope>NUCLEOTIDE SEQUENCE [LARGE SCALE GENOMIC DNA]</scope>
    <source>
        <strain evidence="5 6">DSM 3222</strain>
    </source>
</reference>
<dbReference type="SUPFAM" id="SSF46785">
    <property type="entry name" value="Winged helix' DNA-binding domain"/>
    <property type="match status" value="1"/>
</dbReference>
<evidence type="ECO:0000313" key="6">
    <source>
        <dbReference type="Proteomes" id="UP000050326"/>
    </source>
</evidence>